<evidence type="ECO:0000256" key="6">
    <source>
        <dbReference type="ARBA" id="ARBA00022723"/>
    </source>
</evidence>
<accession>A0A8K0JU83</accession>
<evidence type="ECO:0000313" key="16">
    <source>
        <dbReference type="EMBL" id="KAG8222751.1"/>
    </source>
</evidence>
<sequence length="315" mass="34400">MLKFARVVCNSWKVSRDLLIGYGTAMASTKGQPISDMAEFRKVFQNSKHIVILTGAGVSAESGVPTFRGAGGFWRTYQATNLATPGAFKRDPSLVWEFYHYRRELVLTKKPNPAHVAIAELQKRSSSEQRRVILITQNIDGLHQKAGSENVIEIHGSLFKTRCTECGNVEVNTKSPICPALEGKGAPDPDADSADIKVEDLPHCNSCKGLLRPHVVWFGESLFDDVLDEVDEELNQCDLCLVVGTSSIVYPAAMFAPQVAARGVPVAEFNLEPTPVTESFKTLWGNYSSSFGTLTVDSSGNTFISKASVIPCWGK</sequence>
<comment type="function">
    <text evidence="13">NAD-dependent lysine demalonylase, desuccinylase and deglutarylase that specifically removes malonyl, succinyl and glutaryl groups on target proteins. Has weak NAD-dependent protein deacetylase activity; however this activity may not be physiologically relevant in vivo.</text>
</comment>
<feature type="binding site" evidence="13 14">
    <location>
        <position position="204"/>
    </location>
    <ligand>
        <name>Zn(2+)</name>
        <dbReference type="ChEBI" id="CHEBI:29105"/>
    </ligand>
</feature>
<feature type="domain" description="Deacetylase sirtuin-type" evidence="15">
    <location>
        <begin position="30"/>
        <end position="315"/>
    </location>
</feature>
<dbReference type="InterPro" id="IPR050134">
    <property type="entry name" value="NAD-dep_sirtuin_deacylases"/>
</dbReference>
<dbReference type="Proteomes" id="UP000792457">
    <property type="component" value="Unassembled WGS sequence"/>
</dbReference>
<dbReference type="PROSITE" id="PS50305">
    <property type="entry name" value="SIRTUIN"/>
    <property type="match status" value="1"/>
</dbReference>
<dbReference type="PANTHER" id="PTHR11085">
    <property type="entry name" value="NAD-DEPENDENT PROTEIN DEACYLASE SIRTUIN-5, MITOCHONDRIAL-RELATED"/>
    <property type="match status" value="1"/>
</dbReference>
<evidence type="ECO:0000256" key="3">
    <source>
        <dbReference type="ARBA" id="ARBA00004514"/>
    </source>
</evidence>
<evidence type="ECO:0000313" key="17">
    <source>
        <dbReference type="Proteomes" id="UP000792457"/>
    </source>
</evidence>
<dbReference type="Gene3D" id="3.30.1600.10">
    <property type="entry name" value="SIR2/SIRT2 'Small Domain"/>
    <property type="match status" value="1"/>
</dbReference>
<dbReference type="OrthoDB" id="424302at2759"/>
<protein>
    <recommendedName>
        <fullName evidence="13">NAD-dependent protein deacylase</fullName>
        <ecNumber evidence="13">2.3.1.-</ecNumber>
    </recommendedName>
    <alternativeName>
        <fullName evidence="13">Regulatory protein SIR2 homolog 5</fullName>
    </alternativeName>
</protein>
<feature type="binding site" evidence="13">
    <location>
        <begin position="270"/>
        <end position="272"/>
    </location>
    <ligand>
        <name>NAD(+)</name>
        <dbReference type="ChEBI" id="CHEBI:57540"/>
    </ligand>
</feature>
<comment type="similarity">
    <text evidence="13">Belongs to the sirtuin family. Class III subfamily.</text>
</comment>
<feature type="binding site" evidence="13">
    <location>
        <position position="288"/>
    </location>
    <ligand>
        <name>NAD(+)</name>
        <dbReference type="ChEBI" id="CHEBI:57540"/>
    </ligand>
</feature>
<keyword evidence="8" id="KW-0809">Transit peptide</keyword>
<evidence type="ECO:0000256" key="11">
    <source>
        <dbReference type="ARBA" id="ARBA00023242"/>
    </source>
</evidence>
<gene>
    <name evidence="16" type="ORF">J437_LFUL008149</name>
</gene>
<evidence type="ECO:0000256" key="7">
    <source>
        <dbReference type="ARBA" id="ARBA00022833"/>
    </source>
</evidence>
<dbReference type="GO" id="GO:0017136">
    <property type="term" value="F:histone deacetylase activity, NAD-dependent"/>
    <property type="evidence" value="ECO:0007669"/>
    <property type="project" value="TreeGrafter"/>
</dbReference>
<feature type="binding site" evidence="13 14">
    <location>
        <position position="163"/>
    </location>
    <ligand>
        <name>Zn(2+)</name>
        <dbReference type="ChEBI" id="CHEBI:29105"/>
    </ligand>
</feature>
<reference evidence="16" key="2">
    <citation type="submission" date="2017-10" db="EMBL/GenBank/DDBJ databases">
        <title>Ladona fulva Genome sequencing and assembly.</title>
        <authorList>
            <person name="Murali S."/>
            <person name="Richards S."/>
            <person name="Bandaranaike D."/>
            <person name="Bellair M."/>
            <person name="Blankenburg K."/>
            <person name="Chao H."/>
            <person name="Dinh H."/>
            <person name="Doddapaneni H."/>
            <person name="Dugan-Rocha S."/>
            <person name="Elkadiri S."/>
            <person name="Gnanaolivu R."/>
            <person name="Hernandez B."/>
            <person name="Skinner E."/>
            <person name="Javaid M."/>
            <person name="Lee S."/>
            <person name="Li M."/>
            <person name="Ming W."/>
            <person name="Munidasa M."/>
            <person name="Muniz J."/>
            <person name="Nguyen L."/>
            <person name="Hughes D."/>
            <person name="Osuji N."/>
            <person name="Pu L.-L."/>
            <person name="Puazo M."/>
            <person name="Qu C."/>
            <person name="Quiroz J."/>
            <person name="Raj R."/>
            <person name="Weissenberger G."/>
            <person name="Xin Y."/>
            <person name="Zou X."/>
            <person name="Han Y."/>
            <person name="Worley K."/>
            <person name="Muzny D."/>
            <person name="Gibbs R."/>
        </authorList>
    </citation>
    <scope>NUCLEOTIDE SEQUENCE</scope>
    <source>
        <strain evidence="16">Sampled in the wild</strain>
    </source>
</reference>
<comment type="caution">
    <text evidence="13">Lacks conserved residue(s) required for the propagation of feature annotation.</text>
</comment>
<evidence type="ECO:0000256" key="5">
    <source>
        <dbReference type="ARBA" id="ARBA00022679"/>
    </source>
</evidence>
<comment type="cofactor">
    <cofactor evidence="13">
        <name>Zn(2+)</name>
        <dbReference type="ChEBI" id="CHEBI:29105"/>
    </cofactor>
    <text evidence="13">Binds 1 zinc ion per subunit.</text>
</comment>
<dbReference type="PANTHER" id="PTHR11085:SF10">
    <property type="entry name" value="NAD-DEPENDENT PROTEIN DEACYLASE SIRTUIN-5, MITOCHONDRIAL-RELATED"/>
    <property type="match status" value="1"/>
</dbReference>
<dbReference type="EC" id="2.3.1.-" evidence="13"/>
<dbReference type="HAMAP" id="MF_01121">
    <property type="entry name" value="Sirtuin_ClassIII"/>
    <property type="match status" value="1"/>
</dbReference>
<organism evidence="16 17">
    <name type="scientific">Ladona fulva</name>
    <name type="common">Scarce chaser dragonfly</name>
    <name type="synonym">Libellula fulva</name>
    <dbReference type="NCBI Taxonomy" id="123851"/>
    <lineage>
        <taxon>Eukaryota</taxon>
        <taxon>Metazoa</taxon>
        <taxon>Ecdysozoa</taxon>
        <taxon>Arthropoda</taxon>
        <taxon>Hexapoda</taxon>
        <taxon>Insecta</taxon>
        <taxon>Pterygota</taxon>
        <taxon>Palaeoptera</taxon>
        <taxon>Odonata</taxon>
        <taxon>Epiprocta</taxon>
        <taxon>Anisoptera</taxon>
        <taxon>Libelluloidea</taxon>
        <taxon>Libellulidae</taxon>
        <taxon>Ladona</taxon>
    </lineage>
</organism>
<dbReference type="Pfam" id="PF02146">
    <property type="entry name" value="SIR2"/>
    <property type="match status" value="1"/>
</dbReference>
<keyword evidence="4" id="KW-0963">Cytoplasm</keyword>
<evidence type="ECO:0000256" key="2">
    <source>
        <dbReference type="ARBA" id="ARBA00004173"/>
    </source>
</evidence>
<evidence type="ECO:0000256" key="10">
    <source>
        <dbReference type="ARBA" id="ARBA00023128"/>
    </source>
</evidence>
<comment type="subcellular location">
    <subcellularLocation>
        <location evidence="3">Cytoplasm</location>
        <location evidence="3">Cytosol</location>
    </subcellularLocation>
    <subcellularLocation>
        <location evidence="2 13">Mitochondrion</location>
    </subcellularLocation>
    <subcellularLocation>
        <location evidence="1">Nucleus</location>
    </subcellularLocation>
</comment>
<feature type="binding site" evidence="13">
    <location>
        <begin position="55"/>
        <end position="74"/>
    </location>
    <ligand>
        <name>NAD(+)</name>
        <dbReference type="ChEBI" id="CHEBI:57540"/>
    </ligand>
</feature>
<evidence type="ECO:0000256" key="14">
    <source>
        <dbReference type="PROSITE-ProRule" id="PRU00236"/>
    </source>
</evidence>
<dbReference type="GO" id="GO:0036054">
    <property type="term" value="F:protein-malonyllysine demalonylase activity"/>
    <property type="evidence" value="ECO:0007669"/>
    <property type="project" value="UniProtKB-UniRule"/>
</dbReference>
<feature type="binding site" evidence="14">
    <location>
        <position position="207"/>
    </location>
    <ligand>
        <name>Zn(2+)</name>
        <dbReference type="ChEBI" id="CHEBI:29105"/>
    </ligand>
</feature>
<keyword evidence="17" id="KW-1185">Reference proteome</keyword>
<proteinExistence type="inferred from homology"/>
<feature type="active site" description="Proton acceptor" evidence="13 14">
    <location>
        <position position="155"/>
    </location>
</feature>
<dbReference type="GO" id="GO:0036055">
    <property type="term" value="F:protein-succinyllysine desuccinylase activity"/>
    <property type="evidence" value="ECO:0007669"/>
    <property type="project" value="UniProtKB-UniRule"/>
</dbReference>
<dbReference type="Gene3D" id="3.40.50.1220">
    <property type="entry name" value="TPP-binding domain"/>
    <property type="match status" value="1"/>
</dbReference>
<dbReference type="GO" id="GO:0005739">
    <property type="term" value="C:mitochondrion"/>
    <property type="evidence" value="ECO:0007669"/>
    <property type="project" value="UniProtKB-SubCell"/>
</dbReference>
<comment type="caution">
    <text evidence="16">The sequence shown here is derived from an EMBL/GenBank/DDBJ whole genome shotgun (WGS) entry which is preliminary data.</text>
</comment>
<dbReference type="InterPro" id="IPR026590">
    <property type="entry name" value="Ssirtuin_cat_dom"/>
</dbReference>
<dbReference type="InterPro" id="IPR003000">
    <property type="entry name" value="Sirtuin"/>
</dbReference>
<dbReference type="SUPFAM" id="SSF52467">
    <property type="entry name" value="DHS-like NAD/FAD-binding domain"/>
    <property type="match status" value="1"/>
</dbReference>
<keyword evidence="6 13" id="KW-0479">Metal-binding</keyword>
<dbReference type="CDD" id="cd01412">
    <property type="entry name" value="SIRT5_Af1_CobB"/>
    <property type="match status" value="1"/>
</dbReference>
<comment type="catalytic activity">
    <reaction evidence="12 13">
        <text>N(6)-glutaryl-L-lysyl-[protein] + NAD(+) + H2O = 2''-O-glutaryl-ADP-D-ribose + nicotinamide + L-lysyl-[protein]</text>
        <dbReference type="Rhea" id="RHEA:47664"/>
        <dbReference type="Rhea" id="RHEA-COMP:9752"/>
        <dbReference type="Rhea" id="RHEA-COMP:11875"/>
        <dbReference type="ChEBI" id="CHEBI:15377"/>
        <dbReference type="ChEBI" id="CHEBI:17154"/>
        <dbReference type="ChEBI" id="CHEBI:29969"/>
        <dbReference type="ChEBI" id="CHEBI:57540"/>
        <dbReference type="ChEBI" id="CHEBI:87828"/>
        <dbReference type="ChEBI" id="CHEBI:87829"/>
    </reaction>
</comment>
<keyword evidence="9 13" id="KW-0520">NAD</keyword>
<keyword evidence="11" id="KW-0539">Nucleus</keyword>
<dbReference type="EMBL" id="KZ308143">
    <property type="protein sequence ID" value="KAG8222751.1"/>
    <property type="molecule type" value="Genomic_DNA"/>
</dbReference>
<comment type="catalytic activity">
    <reaction evidence="13">
        <text>N(6)-succinyl-L-lysyl-[protein] + NAD(+) + H2O = 2''-O-succinyl-ADP-D-ribose + nicotinamide + L-lysyl-[protein]</text>
        <dbReference type="Rhea" id="RHEA:47668"/>
        <dbReference type="Rhea" id="RHEA-COMP:9752"/>
        <dbReference type="Rhea" id="RHEA-COMP:11877"/>
        <dbReference type="ChEBI" id="CHEBI:15377"/>
        <dbReference type="ChEBI" id="CHEBI:17154"/>
        <dbReference type="ChEBI" id="CHEBI:29969"/>
        <dbReference type="ChEBI" id="CHEBI:57540"/>
        <dbReference type="ChEBI" id="CHEBI:87830"/>
        <dbReference type="ChEBI" id="CHEBI:87832"/>
    </reaction>
</comment>
<evidence type="ECO:0000256" key="8">
    <source>
        <dbReference type="ARBA" id="ARBA00022946"/>
    </source>
</evidence>
<dbReference type="GO" id="GO:0005634">
    <property type="term" value="C:nucleus"/>
    <property type="evidence" value="ECO:0007669"/>
    <property type="project" value="UniProtKB-SubCell"/>
</dbReference>
<evidence type="ECO:0000256" key="4">
    <source>
        <dbReference type="ARBA" id="ARBA00022490"/>
    </source>
</evidence>
<evidence type="ECO:0000259" key="15">
    <source>
        <dbReference type="PROSITE" id="PS50305"/>
    </source>
</evidence>
<feature type="binding site" evidence="14">
    <location>
        <position position="166"/>
    </location>
    <ligand>
        <name>Zn(2+)</name>
        <dbReference type="ChEBI" id="CHEBI:29105"/>
    </ligand>
</feature>
<dbReference type="NCBIfam" id="NF001753">
    <property type="entry name" value="PRK00481.1-3"/>
    <property type="match status" value="1"/>
</dbReference>
<feature type="binding site" evidence="13">
    <location>
        <position position="99"/>
    </location>
    <ligand>
        <name>substrate</name>
    </ligand>
</feature>
<dbReference type="GO" id="GO:0008270">
    <property type="term" value="F:zinc ion binding"/>
    <property type="evidence" value="ECO:0007669"/>
    <property type="project" value="UniProtKB-UniRule"/>
</dbReference>
<dbReference type="InterPro" id="IPR026591">
    <property type="entry name" value="Sirtuin_cat_small_dom_sf"/>
</dbReference>
<reference evidence="16" key="1">
    <citation type="submission" date="2013-04" db="EMBL/GenBank/DDBJ databases">
        <authorList>
            <person name="Qu J."/>
            <person name="Murali S.C."/>
            <person name="Bandaranaike D."/>
            <person name="Bellair M."/>
            <person name="Blankenburg K."/>
            <person name="Chao H."/>
            <person name="Dinh H."/>
            <person name="Doddapaneni H."/>
            <person name="Downs B."/>
            <person name="Dugan-Rocha S."/>
            <person name="Elkadiri S."/>
            <person name="Gnanaolivu R.D."/>
            <person name="Hernandez B."/>
            <person name="Javaid M."/>
            <person name="Jayaseelan J.C."/>
            <person name="Lee S."/>
            <person name="Li M."/>
            <person name="Ming W."/>
            <person name="Munidasa M."/>
            <person name="Muniz J."/>
            <person name="Nguyen L."/>
            <person name="Ongeri F."/>
            <person name="Osuji N."/>
            <person name="Pu L.-L."/>
            <person name="Puazo M."/>
            <person name="Qu C."/>
            <person name="Quiroz J."/>
            <person name="Raj R."/>
            <person name="Weissenberger G."/>
            <person name="Xin Y."/>
            <person name="Zou X."/>
            <person name="Han Y."/>
            <person name="Richards S."/>
            <person name="Worley K."/>
            <person name="Muzny D."/>
            <person name="Gibbs R."/>
        </authorList>
    </citation>
    <scope>NUCLEOTIDE SEQUENCE</scope>
    <source>
        <strain evidence="16">Sampled in the wild</strain>
    </source>
</reference>
<keyword evidence="10 13" id="KW-0496">Mitochondrion</keyword>
<feature type="binding site" evidence="13">
    <location>
        <begin position="244"/>
        <end position="246"/>
    </location>
    <ligand>
        <name>NAD(+)</name>
        <dbReference type="ChEBI" id="CHEBI:57540"/>
    </ligand>
</feature>
<keyword evidence="5 13" id="KW-0808">Transferase</keyword>
<evidence type="ECO:0000256" key="13">
    <source>
        <dbReference type="HAMAP-Rule" id="MF_03160"/>
    </source>
</evidence>
<dbReference type="GO" id="GO:0005829">
    <property type="term" value="C:cytosol"/>
    <property type="evidence" value="ECO:0007669"/>
    <property type="project" value="UniProtKB-SubCell"/>
</dbReference>
<evidence type="ECO:0000256" key="9">
    <source>
        <dbReference type="ARBA" id="ARBA00023027"/>
    </source>
</evidence>
<name>A0A8K0JU83_LADFU</name>
<dbReference type="InterPro" id="IPR027546">
    <property type="entry name" value="Sirtuin_class_III"/>
</dbReference>
<dbReference type="FunFam" id="3.30.1600.10:FF:000005">
    <property type="entry name" value="NAD-dependent protein deacylase sirtuin-5, mitochondrial"/>
    <property type="match status" value="1"/>
</dbReference>
<feature type="binding site" evidence="13">
    <location>
        <begin position="137"/>
        <end position="140"/>
    </location>
    <ligand>
        <name>NAD(+)</name>
        <dbReference type="ChEBI" id="CHEBI:57540"/>
    </ligand>
</feature>
<dbReference type="GO" id="GO:0070403">
    <property type="term" value="F:NAD+ binding"/>
    <property type="evidence" value="ECO:0007669"/>
    <property type="project" value="UniProtKB-UniRule"/>
</dbReference>
<keyword evidence="7 13" id="KW-0862">Zinc</keyword>
<comment type="catalytic activity">
    <reaction evidence="13">
        <text>N(6)-malonyl-L-lysyl-[protein] + NAD(+) + H2O = 2''-O-malonyl-ADP-D-ribose + nicotinamide + L-lysyl-[protein]</text>
        <dbReference type="Rhea" id="RHEA:47672"/>
        <dbReference type="Rhea" id="RHEA-COMP:9752"/>
        <dbReference type="Rhea" id="RHEA-COMP:11878"/>
        <dbReference type="ChEBI" id="CHEBI:15377"/>
        <dbReference type="ChEBI" id="CHEBI:17154"/>
        <dbReference type="ChEBI" id="CHEBI:29969"/>
        <dbReference type="ChEBI" id="CHEBI:57540"/>
        <dbReference type="ChEBI" id="CHEBI:87831"/>
        <dbReference type="ChEBI" id="CHEBI:87833"/>
    </reaction>
</comment>
<dbReference type="InterPro" id="IPR029035">
    <property type="entry name" value="DHS-like_NAD/FAD-binding_dom"/>
</dbReference>
<comment type="domain">
    <text evidence="13">In contrast to class I sirtuins, class III sirtuins have only weak deacetylase activity. Difference in substrate specificity is probably due to a larger hydrophobic pocket with 2 residues (Tyr-99 and Arg-102) that bind to malonylated and succinylated substrates and define the specificity.</text>
</comment>
<dbReference type="AlphaFoldDB" id="A0A8K0JU83"/>
<evidence type="ECO:0000256" key="12">
    <source>
        <dbReference type="ARBA" id="ARBA00050628"/>
    </source>
</evidence>
<evidence type="ECO:0000256" key="1">
    <source>
        <dbReference type="ARBA" id="ARBA00004123"/>
    </source>
</evidence>
<feature type="binding site" evidence="13">
    <location>
        <position position="102"/>
    </location>
    <ligand>
        <name>substrate</name>
    </ligand>
</feature>